<comment type="pathway">
    <text evidence="7 8">Carbohydrate degradation; glycolysis; D-glyceraldehyde 3-phosphate from glycerone phosphate: step 1/1.</text>
</comment>
<comment type="catalytic activity">
    <reaction evidence="7 8">
        <text>D-glyceraldehyde 3-phosphate = dihydroxyacetone phosphate</text>
        <dbReference type="Rhea" id="RHEA:18585"/>
        <dbReference type="ChEBI" id="CHEBI:57642"/>
        <dbReference type="ChEBI" id="CHEBI:59776"/>
        <dbReference type="EC" id="5.3.1.1"/>
    </reaction>
</comment>
<comment type="pathway">
    <text evidence="7 8">Carbohydrate biosynthesis; gluconeogenesis.</text>
</comment>
<dbReference type="PROSITE" id="PS00171">
    <property type="entry name" value="TIM_1"/>
    <property type="match status" value="1"/>
</dbReference>
<keyword evidence="4 7" id="KW-0963">Cytoplasm</keyword>
<evidence type="ECO:0000256" key="3">
    <source>
        <dbReference type="ARBA" id="ARBA00022432"/>
    </source>
</evidence>
<dbReference type="EMBL" id="JAULRT010000032">
    <property type="protein sequence ID" value="MDO3381197.1"/>
    <property type="molecule type" value="Genomic_DNA"/>
</dbReference>
<dbReference type="RefSeq" id="WP_302711322.1">
    <property type="nucleotide sequence ID" value="NZ_JAULRT010000032.1"/>
</dbReference>
<feature type="binding site" evidence="7">
    <location>
        <begin position="236"/>
        <end position="237"/>
    </location>
    <ligand>
        <name>substrate</name>
    </ligand>
</feature>
<keyword evidence="5 7" id="KW-0324">Glycolysis</keyword>
<evidence type="ECO:0000256" key="8">
    <source>
        <dbReference type="RuleBase" id="RU363013"/>
    </source>
</evidence>
<dbReference type="InterPro" id="IPR022896">
    <property type="entry name" value="TrioseP_Isoase_bac/euk"/>
</dbReference>
<dbReference type="SUPFAM" id="SSF51351">
    <property type="entry name" value="Triosephosphate isomerase (TIM)"/>
    <property type="match status" value="1"/>
</dbReference>
<proteinExistence type="inferred from homology"/>
<keyword evidence="6 7" id="KW-0413">Isomerase</keyword>
<dbReference type="EC" id="5.3.1.1" evidence="7 8"/>
<sequence length="259" mass="27954">MASQPQGQRRRLVVGNWKMNGTREDNTRLLQGILGGWTALESVDVAICPAFVHIPQVAESLKGSQLHWGGQSTNPHEAGAYTGEVSAAMLADLGCRYVIIGHNERRRLRGETDDYVAEQFLAVQRAGLVPILCVGETIEQRESGQALATIGAQLDVVRNAAGLEAFEHAVVAYEPIWAVGTGKTATPDEAEQVHAYIREQFGELGRQLTILYGGSVKSHNAAELFQLQDIDGALLGGASLEANEFLAICRHAEQAGKRS</sequence>
<comment type="similarity">
    <text evidence="2 7 8">Belongs to the triosephosphate isomerase family.</text>
</comment>
<evidence type="ECO:0000256" key="5">
    <source>
        <dbReference type="ARBA" id="ARBA00023152"/>
    </source>
</evidence>
<dbReference type="CDD" id="cd00311">
    <property type="entry name" value="TIM"/>
    <property type="match status" value="1"/>
</dbReference>
<dbReference type="PANTHER" id="PTHR21139">
    <property type="entry name" value="TRIOSEPHOSPHATE ISOMERASE"/>
    <property type="match status" value="1"/>
</dbReference>
<feature type="active site" description="Proton acceptor" evidence="7">
    <location>
        <position position="174"/>
    </location>
</feature>
<evidence type="ECO:0000313" key="10">
    <source>
        <dbReference type="Proteomes" id="UP001168380"/>
    </source>
</evidence>
<name>A0ABT8TAQ7_9GAMM</name>
<comment type="caution">
    <text evidence="9">The sequence shown here is derived from an EMBL/GenBank/DDBJ whole genome shotgun (WGS) entry which is preliminary data.</text>
</comment>
<protein>
    <recommendedName>
        <fullName evidence="7 8">Triosephosphate isomerase</fullName>
        <shortName evidence="7">TIM</shortName>
        <shortName evidence="7">TPI</shortName>
        <ecNumber evidence="7 8">5.3.1.1</ecNumber>
    </recommendedName>
    <alternativeName>
        <fullName evidence="7">Triose-phosphate isomerase</fullName>
    </alternativeName>
</protein>
<comment type="function">
    <text evidence="7">Involved in the gluconeogenesis. Catalyzes stereospecifically the conversion of dihydroxyacetone phosphate (DHAP) to D-glyceraldehyde-3-phosphate (G3P).</text>
</comment>
<evidence type="ECO:0000256" key="7">
    <source>
        <dbReference type="HAMAP-Rule" id="MF_00147"/>
    </source>
</evidence>
<evidence type="ECO:0000256" key="2">
    <source>
        <dbReference type="ARBA" id="ARBA00007422"/>
    </source>
</evidence>
<dbReference type="GO" id="GO:0004807">
    <property type="term" value="F:triose-phosphate isomerase activity"/>
    <property type="evidence" value="ECO:0007669"/>
    <property type="project" value="UniProtKB-EC"/>
</dbReference>
<comment type="subunit">
    <text evidence="7 8">Homodimer.</text>
</comment>
<dbReference type="Pfam" id="PF00121">
    <property type="entry name" value="TIM"/>
    <property type="match status" value="1"/>
</dbReference>
<dbReference type="Proteomes" id="UP001168380">
    <property type="component" value="Unassembled WGS sequence"/>
</dbReference>
<keyword evidence="10" id="KW-1185">Reference proteome</keyword>
<gene>
    <name evidence="7 9" type="primary">tpiA</name>
    <name evidence="9" type="ORF">QWI16_03370</name>
</gene>
<feature type="active site" description="Electrophile" evidence="7">
    <location>
        <position position="102"/>
    </location>
</feature>
<feature type="binding site" evidence="7">
    <location>
        <position position="180"/>
    </location>
    <ligand>
        <name>substrate</name>
    </ligand>
</feature>
<reference evidence="9" key="1">
    <citation type="submission" date="2023-07" db="EMBL/GenBank/DDBJ databases">
        <title>Gilvimarinus algae sp. nov., isolated from the surface of Kelp.</title>
        <authorList>
            <person name="Sun Y.Y."/>
            <person name="Gong Y."/>
            <person name="Du Z.J."/>
        </authorList>
    </citation>
    <scope>NUCLEOTIDE SEQUENCE</scope>
    <source>
        <strain evidence="9">SDUM040014</strain>
    </source>
</reference>
<dbReference type="PROSITE" id="PS51440">
    <property type="entry name" value="TIM_2"/>
    <property type="match status" value="1"/>
</dbReference>
<dbReference type="NCBIfam" id="TIGR00419">
    <property type="entry name" value="tim"/>
    <property type="match status" value="1"/>
</dbReference>
<dbReference type="InterPro" id="IPR013785">
    <property type="entry name" value="Aldolase_TIM"/>
</dbReference>
<evidence type="ECO:0000256" key="6">
    <source>
        <dbReference type="ARBA" id="ARBA00023235"/>
    </source>
</evidence>
<comment type="subcellular location">
    <subcellularLocation>
        <location evidence="7 8">Cytoplasm</location>
    </subcellularLocation>
</comment>
<dbReference type="InterPro" id="IPR000652">
    <property type="entry name" value="Triosephosphate_isomerase"/>
</dbReference>
<evidence type="ECO:0000313" key="9">
    <source>
        <dbReference type="EMBL" id="MDO3381197.1"/>
    </source>
</evidence>
<dbReference type="HAMAP" id="MF_00147_B">
    <property type="entry name" value="TIM_B"/>
    <property type="match status" value="1"/>
</dbReference>
<evidence type="ECO:0000256" key="4">
    <source>
        <dbReference type="ARBA" id="ARBA00022490"/>
    </source>
</evidence>
<feature type="binding site" evidence="7">
    <location>
        <begin position="16"/>
        <end position="18"/>
    </location>
    <ligand>
        <name>substrate</name>
    </ligand>
</feature>
<dbReference type="Gene3D" id="3.20.20.70">
    <property type="entry name" value="Aldolase class I"/>
    <property type="match status" value="1"/>
</dbReference>
<comment type="pathway">
    <text evidence="1">Carbohydrate metabolism; erythritol degradation.</text>
</comment>
<dbReference type="PANTHER" id="PTHR21139:SF42">
    <property type="entry name" value="TRIOSEPHOSPHATE ISOMERASE"/>
    <property type="match status" value="1"/>
</dbReference>
<feature type="binding site" evidence="7">
    <location>
        <position position="215"/>
    </location>
    <ligand>
        <name>substrate</name>
    </ligand>
</feature>
<accession>A0ABT8TAQ7</accession>
<evidence type="ECO:0000256" key="1">
    <source>
        <dbReference type="ARBA" id="ARBA00004939"/>
    </source>
</evidence>
<dbReference type="InterPro" id="IPR035990">
    <property type="entry name" value="TIM_sf"/>
</dbReference>
<keyword evidence="3 7" id="KW-0312">Gluconeogenesis</keyword>
<organism evidence="9 10">
    <name type="scientific">Gilvimarinus algae</name>
    <dbReference type="NCBI Taxonomy" id="3058037"/>
    <lineage>
        <taxon>Bacteria</taxon>
        <taxon>Pseudomonadati</taxon>
        <taxon>Pseudomonadota</taxon>
        <taxon>Gammaproteobacteria</taxon>
        <taxon>Cellvibrionales</taxon>
        <taxon>Cellvibrionaceae</taxon>
        <taxon>Gilvimarinus</taxon>
    </lineage>
</organism>
<dbReference type="InterPro" id="IPR020861">
    <property type="entry name" value="Triosephosphate_isomerase_AS"/>
</dbReference>